<proteinExistence type="predicted"/>
<dbReference type="KEGG" id="ang:An14g04310"/>
<reference evidence="1" key="2">
    <citation type="submission" date="2025-08" db="UniProtKB">
        <authorList>
            <consortium name="RefSeq"/>
        </authorList>
    </citation>
    <scope>IDENTIFICATION</scope>
</reference>
<dbReference type="AlphaFoldDB" id="A0AAJ8BZW7"/>
<sequence>MSDRIDPKIRGSSRPLIHGLTSPDHVIRSATPNATRLNSRRVQRGIFASLLLRQRKKRVKRGRSLNFATVEIVAIGRRLSQVDPWAVCQEHNQFLHRVGDLLPLFTDKLSVLVVEWVTFPEDVECSEDESSSSSFKLNGDAAWCLDLAGMTGTAQMLGGWTHCHAGIDIIMLEVVELLRS</sequence>
<dbReference type="RefSeq" id="XP_059605561.1">
    <property type="nucleotide sequence ID" value="XM_059744224.1"/>
</dbReference>
<dbReference type="GeneID" id="84592987"/>
<name>A0AAJ8BZW7_ASPNG</name>
<reference evidence="1" key="1">
    <citation type="submission" date="2025-02" db="EMBL/GenBank/DDBJ databases">
        <authorList>
            <consortium name="NCBI Genome Project"/>
        </authorList>
    </citation>
    <scope>NUCLEOTIDE SEQUENCE</scope>
</reference>
<gene>
    <name evidence="1" type="ORF">An14g04310</name>
</gene>
<protein>
    <submittedName>
        <fullName evidence="1">Uncharacterized protein</fullName>
    </submittedName>
</protein>
<dbReference type="VEuPathDB" id="FungiDB:An14g04310"/>
<accession>A0AAJ8BZW7</accession>
<evidence type="ECO:0000313" key="1">
    <source>
        <dbReference type="RefSeq" id="XP_059605561.1"/>
    </source>
</evidence>
<organism evidence="1">
    <name type="scientific">Aspergillus niger</name>
    <dbReference type="NCBI Taxonomy" id="5061"/>
    <lineage>
        <taxon>Eukaryota</taxon>
        <taxon>Fungi</taxon>
        <taxon>Dikarya</taxon>
        <taxon>Ascomycota</taxon>
        <taxon>Pezizomycotina</taxon>
        <taxon>Eurotiomycetes</taxon>
        <taxon>Eurotiomycetidae</taxon>
        <taxon>Eurotiales</taxon>
        <taxon>Aspergillaceae</taxon>
        <taxon>Aspergillus</taxon>
        <taxon>Aspergillus subgen. Circumdati</taxon>
    </lineage>
</organism>